<organism evidence="1 2">
    <name type="scientific">Flavobacterium limi</name>
    <dbReference type="NCBI Taxonomy" id="2045105"/>
    <lineage>
        <taxon>Bacteria</taxon>
        <taxon>Pseudomonadati</taxon>
        <taxon>Bacteroidota</taxon>
        <taxon>Flavobacteriia</taxon>
        <taxon>Flavobacteriales</taxon>
        <taxon>Flavobacteriaceae</taxon>
        <taxon>Flavobacterium</taxon>
    </lineage>
</organism>
<reference evidence="2" key="1">
    <citation type="journal article" date="2019" name="Int. J. Syst. Evol. Microbiol.">
        <title>The Global Catalogue of Microorganisms (GCM) 10K type strain sequencing project: providing services to taxonomists for standard genome sequencing and annotation.</title>
        <authorList>
            <consortium name="The Broad Institute Genomics Platform"/>
            <consortium name="The Broad Institute Genome Sequencing Center for Infectious Disease"/>
            <person name="Wu L."/>
            <person name="Ma J."/>
        </authorList>
    </citation>
    <scope>NUCLEOTIDE SEQUENCE [LARGE SCALE GENOMIC DNA]</scope>
    <source>
        <strain evidence="2">CGMCC 1.16060</strain>
    </source>
</reference>
<name>A0ABQ1TM11_9FLAO</name>
<evidence type="ECO:0000313" key="1">
    <source>
        <dbReference type="EMBL" id="GGE96280.1"/>
    </source>
</evidence>
<comment type="caution">
    <text evidence="1">The sequence shown here is derived from an EMBL/GenBank/DDBJ whole genome shotgun (WGS) entry which is preliminary data.</text>
</comment>
<protein>
    <submittedName>
        <fullName evidence="1">Uncharacterized protein</fullName>
    </submittedName>
</protein>
<keyword evidence="2" id="KW-1185">Reference proteome</keyword>
<evidence type="ECO:0000313" key="2">
    <source>
        <dbReference type="Proteomes" id="UP000655016"/>
    </source>
</evidence>
<dbReference type="Proteomes" id="UP000655016">
    <property type="component" value="Unassembled WGS sequence"/>
</dbReference>
<proteinExistence type="predicted"/>
<gene>
    <name evidence="1" type="ORF">GCM10011518_01950</name>
</gene>
<sequence>MDVLSFICTVLPIIIHIYYKIEQSSVGKSGKTSYVDYSYVETYVFSEEEKLENMNIDSLIVCYNSTTKINDYSPKKVEQAFIGNTNLREVIVKDIIVRKNCIYIKVMYSIPYTGSNKCYGSSFSINYMKPNNCVSIYGSEKMNPEERNTFKNISNELLAALSK</sequence>
<dbReference type="EMBL" id="BMKP01000001">
    <property type="protein sequence ID" value="GGE96280.1"/>
    <property type="molecule type" value="Genomic_DNA"/>
</dbReference>
<accession>A0ABQ1TM11</accession>